<comment type="caution">
    <text evidence="1">The sequence shown here is derived from an EMBL/GenBank/DDBJ whole genome shotgun (WGS) entry which is preliminary data.</text>
</comment>
<dbReference type="Proteomes" id="UP001280121">
    <property type="component" value="Unassembled WGS sequence"/>
</dbReference>
<evidence type="ECO:0000313" key="2">
    <source>
        <dbReference type="Proteomes" id="UP001280121"/>
    </source>
</evidence>
<dbReference type="GO" id="GO:0005829">
    <property type="term" value="C:cytosol"/>
    <property type="evidence" value="ECO:0007669"/>
    <property type="project" value="TreeGrafter"/>
</dbReference>
<evidence type="ECO:0000313" key="1">
    <source>
        <dbReference type="EMBL" id="KAK2646463.1"/>
    </source>
</evidence>
<reference evidence="1" key="1">
    <citation type="journal article" date="2023" name="Plant J.">
        <title>Genome sequences and population genomics provide insights into the demographic history, inbreeding, and mutation load of two 'living fossil' tree species of Dipteronia.</title>
        <authorList>
            <person name="Feng Y."/>
            <person name="Comes H.P."/>
            <person name="Chen J."/>
            <person name="Zhu S."/>
            <person name="Lu R."/>
            <person name="Zhang X."/>
            <person name="Li P."/>
            <person name="Qiu J."/>
            <person name="Olsen K.M."/>
            <person name="Qiu Y."/>
        </authorList>
    </citation>
    <scope>NUCLEOTIDE SEQUENCE</scope>
    <source>
        <strain evidence="1">KIB01</strain>
    </source>
</reference>
<proteinExistence type="predicted"/>
<organism evidence="1 2">
    <name type="scientific">Dipteronia dyeriana</name>
    <dbReference type="NCBI Taxonomy" id="168575"/>
    <lineage>
        <taxon>Eukaryota</taxon>
        <taxon>Viridiplantae</taxon>
        <taxon>Streptophyta</taxon>
        <taxon>Embryophyta</taxon>
        <taxon>Tracheophyta</taxon>
        <taxon>Spermatophyta</taxon>
        <taxon>Magnoliopsida</taxon>
        <taxon>eudicotyledons</taxon>
        <taxon>Gunneridae</taxon>
        <taxon>Pentapetalae</taxon>
        <taxon>rosids</taxon>
        <taxon>malvids</taxon>
        <taxon>Sapindales</taxon>
        <taxon>Sapindaceae</taxon>
        <taxon>Hippocastanoideae</taxon>
        <taxon>Acereae</taxon>
        <taxon>Dipteronia</taxon>
    </lineage>
</organism>
<dbReference type="InterPro" id="IPR029062">
    <property type="entry name" value="Class_I_gatase-like"/>
</dbReference>
<dbReference type="SUPFAM" id="SSF52317">
    <property type="entry name" value="Class I glutamine amidotransferase-like"/>
    <property type="match status" value="1"/>
</dbReference>
<accession>A0AAD9U2T5</accession>
<protein>
    <submittedName>
        <fullName evidence="1">Uncharacterized protein</fullName>
    </submittedName>
</protein>
<gene>
    <name evidence="1" type="ORF">Ddye_021658</name>
</gene>
<dbReference type="AlphaFoldDB" id="A0AAD9U2T5"/>
<dbReference type="PANTHER" id="PTHR42695:SF9">
    <property type="entry name" value="GAMMA-GLUTAMYL PEPTIDASE 2-RELATED"/>
    <property type="match status" value="1"/>
</dbReference>
<dbReference type="EMBL" id="JANJYI010000006">
    <property type="protein sequence ID" value="KAK2646463.1"/>
    <property type="molecule type" value="Genomic_DNA"/>
</dbReference>
<name>A0AAD9U2T5_9ROSI</name>
<dbReference type="Gene3D" id="3.40.50.880">
    <property type="match status" value="1"/>
</dbReference>
<dbReference type="PANTHER" id="PTHR42695">
    <property type="entry name" value="GLUTAMINE AMIDOTRANSFERASE YLR126C-RELATED"/>
    <property type="match status" value="1"/>
</dbReference>
<keyword evidence="2" id="KW-1185">Reference proteome</keyword>
<dbReference type="InterPro" id="IPR044992">
    <property type="entry name" value="ChyE-like"/>
</dbReference>
<sequence>MNGIVKEKRYTLWQEVGDSNYVKKVYEGYLNVFVSAFCYEGERWDLFRVVKGEFPDMNELDKYEGFVIFKLCFLLKTLDAMEKRSLEFSLVLCRALGGKVGKAYKGWDIGIRRVRIVKDLRACSLFEELSEIPPSLSIIECHQDEVWEVPLVLK</sequence>